<sequence length="629" mass="71219">MLSEKNDINFLGYFLDTWEQWEAKTPKMFISDQGKAIQGAASKSFNGCDFKEYNELCVRHLREEKELKELQRKTEGNLGRIRVKNGEGFEILSKKMNKNSKLKCQLKTDVAHLLHFVSKWTSVRKAPRVAKDFYKRCIGFMTTINNLDLFETFLGRMFNIVDTKTSNSSTQDSLEYLVQKIRTFKLDDTAIDDVFSENQGEEIVKNACETAGEMSEEGECGFEKENENGEFEVDDSEDDECEVAETSCDGSERCDGNSVKECNTEMQEPKRGAKIPYVKKYIGDIRSQKNGITFMNNSESQLNGSASRFLIQKNEYYSQSYGNDLTRLSQEFVCWTNVTNKTFKNPDSPSSSARVENHIGRIKRILDEGVPIRVDAAFLKHCHLIEAGVITARSKLNNHQFTEKLLEEPMNVEEVESETYPNDDECSIAYEDWKKRDVVTDELIGFHDDHSYSLPVSDSSSFNDSHFHSTSMEVGSSSSPVKTSIEVVDRPLSTNDTDVIPSPVVQSAIHTVATTYAKDENITIKKRSFLIDTKSSHAKSHYATSQGVDGALFKSNLTDIPVHLVVRGETFILTGVVQYHPSKLGDKSAHYSALCRTLSNDWYLRDDCHVYSEKITAKSPSQIAMVREI</sequence>
<evidence type="ECO:0000313" key="2">
    <source>
        <dbReference type="Proteomes" id="UP001239111"/>
    </source>
</evidence>
<name>A0ACC2PM77_9HYME</name>
<reference evidence="1" key="1">
    <citation type="submission" date="2023-04" db="EMBL/GenBank/DDBJ databases">
        <title>A chromosome-level genome assembly of the parasitoid wasp Eretmocerus hayati.</title>
        <authorList>
            <person name="Zhong Y."/>
            <person name="Liu S."/>
            <person name="Liu Y."/>
        </authorList>
    </citation>
    <scope>NUCLEOTIDE SEQUENCE</scope>
    <source>
        <strain evidence="1">ZJU_SS_LIU_2023</strain>
    </source>
</reference>
<evidence type="ECO:0000313" key="1">
    <source>
        <dbReference type="EMBL" id="KAJ8684548.1"/>
    </source>
</evidence>
<dbReference type="EMBL" id="CM056741">
    <property type="protein sequence ID" value="KAJ8684548.1"/>
    <property type="molecule type" value="Genomic_DNA"/>
</dbReference>
<accession>A0ACC2PM77</accession>
<organism evidence="1 2">
    <name type="scientific">Eretmocerus hayati</name>
    <dbReference type="NCBI Taxonomy" id="131215"/>
    <lineage>
        <taxon>Eukaryota</taxon>
        <taxon>Metazoa</taxon>
        <taxon>Ecdysozoa</taxon>
        <taxon>Arthropoda</taxon>
        <taxon>Hexapoda</taxon>
        <taxon>Insecta</taxon>
        <taxon>Pterygota</taxon>
        <taxon>Neoptera</taxon>
        <taxon>Endopterygota</taxon>
        <taxon>Hymenoptera</taxon>
        <taxon>Apocrita</taxon>
        <taxon>Proctotrupomorpha</taxon>
        <taxon>Chalcidoidea</taxon>
        <taxon>Aphelinidae</taxon>
        <taxon>Aphelininae</taxon>
        <taxon>Eretmocerus</taxon>
    </lineage>
</organism>
<protein>
    <submittedName>
        <fullName evidence="1">Uncharacterized protein</fullName>
    </submittedName>
</protein>
<comment type="caution">
    <text evidence="1">The sequence shown here is derived from an EMBL/GenBank/DDBJ whole genome shotgun (WGS) entry which is preliminary data.</text>
</comment>
<dbReference type="Proteomes" id="UP001239111">
    <property type="component" value="Chromosome 1"/>
</dbReference>
<keyword evidence="2" id="KW-1185">Reference proteome</keyword>
<gene>
    <name evidence="1" type="ORF">QAD02_020340</name>
</gene>
<proteinExistence type="predicted"/>